<organism evidence="3 4">
    <name type="scientific">Fraxinus pennsylvanica</name>
    <dbReference type="NCBI Taxonomy" id="56036"/>
    <lineage>
        <taxon>Eukaryota</taxon>
        <taxon>Viridiplantae</taxon>
        <taxon>Streptophyta</taxon>
        <taxon>Embryophyta</taxon>
        <taxon>Tracheophyta</taxon>
        <taxon>Spermatophyta</taxon>
        <taxon>Magnoliopsida</taxon>
        <taxon>eudicotyledons</taxon>
        <taxon>Gunneridae</taxon>
        <taxon>Pentapetalae</taxon>
        <taxon>asterids</taxon>
        <taxon>lamiids</taxon>
        <taxon>Lamiales</taxon>
        <taxon>Oleaceae</taxon>
        <taxon>Oleeae</taxon>
        <taxon>Fraxinus</taxon>
    </lineage>
</organism>
<evidence type="ECO:0008006" key="5">
    <source>
        <dbReference type="Google" id="ProtNLM"/>
    </source>
</evidence>
<dbReference type="AlphaFoldDB" id="A0AAD1ZTY9"/>
<dbReference type="PANTHER" id="PTHR36733:SF1">
    <property type="entry name" value="CELL WALL PROTEIN-RELATED"/>
    <property type="match status" value="1"/>
</dbReference>
<accession>A0AAD1ZTY9</accession>
<evidence type="ECO:0000256" key="1">
    <source>
        <dbReference type="SAM" id="MobiDB-lite"/>
    </source>
</evidence>
<reference evidence="3" key="1">
    <citation type="submission" date="2023-05" db="EMBL/GenBank/DDBJ databases">
        <authorList>
            <person name="Huff M."/>
        </authorList>
    </citation>
    <scope>NUCLEOTIDE SEQUENCE</scope>
</reference>
<feature type="signal peptide" evidence="2">
    <location>
        <begin position="1"/>
        <end position="28"/>
    </location>
</feature>
<proteinExistence type="predicted"/>
<dbReference type="Proteomes" id="UP000834106">
    <property type="component" value="Chromosome 12"/>
</dbReference>
<evidence type="ECO:0000256" key="2">
    <source>
        <dbReference type="SAM" id="SignalP"/>
    </source>
</evidence>
<evidence type="ECO:0000313" key="3">
    <source>
        <dbReference type="EMBL" id="CAI9773175.1"/>
    </source>
</evidence>
<feature type="chain" id="PRO_5041946850" description="Cell wall protein" evidence="2">
    <location>
        <begin position="29"/>
        <end position="132"/>
    </location>
</feature>
<sequence>MGFNARCGVLSFLFVLSIFLSIAGYAYAGRDIPKDLKEDKKQPQWFGYDGTVLVPGLGRYMVPKKGTIVNPFTYNPITGTNGGNGFSIPSFGGSTGGAGGSNIPGGDDTFVPNPGVEVPNPAGGGIPTPSAP</sequence>
<dbReference type="InterPro" id="IPR034565">
    <property type="entry name" value="Put_cell_wall"/>
</dbReference>
<name>A0AAD1ZTY9_9LAMI</name>
<keyword evidence="4" id="KW-1185">Reference proteome</keyword>
<gene>
    <name evidence="3" type="ORF">FPE_LOCUS20605</name>
</gene>
<protein>
    <recommendedName>
        <fullName evidence="5">Cell wall protein</fullName>
    </recommendedName>
</protein>
<evidence type="ECO:0000313" key="4">
    <source>
        <dbReference type="Proteomes" id="UP000834106"/>
    </source>
</evidence>
<dbReference type="PANTHER" id="PTHR36733">
    <property type="entry name" value="CELL WALL PROTEIN-RELATED"/>
    <property type="match status" value="1"/>
</dbReference>
<feature type="compositionally biased region" description="Gly residues" evidence="1">
    <location>
        <begin position="93"/>
        <end position="103"/>
    </location>
</feature>
<keyword evidence="2" id="KW-0732">Signal</keyword>
<dbReference type="EMBL" id="OU503047">
    <property type="protein sequence ID" value="CAI9773175.1"/>
    <property type="molecule type" value="Genomic_DNA"/>
</dbReference>
<feature type="region of interest" description="Disordered" evidence="1">
    <location>
        <begin position="88"/>
        <end position="132"/>
    </location>
</feature>